<sequence>SPTQQNSSFPGLRPRCLRAPRSSPGWVPPWATGGQRGSKPRDGEASPVHGASPEDGGWTSDRSRDAANDGGSESARGGGMSSSSRSAESRTRTKPRWSSVVAIGAERPVGRTRAKLSRGEISFPIGAGKRRAGSNLPRPRGTGAERGPWISTDHDETVRGHSKLNWTFWGELERHGSRESASKNWAAEPEAGGAVRRRERSAESAQLLPCGAVTLAVQVIHQGAEGWLERGGSRGSGGTQGQPGKKPRLCNYFVMLENS</sequence>
<evidence type="ECO:0000313" key="3">
    <source>
        <dbReference type="Proteomes" id="UP000266841"/>
    </source>
</evidence>
<evidence type="ECO:0000313" key="2">
    <source>
        <dbReference type="EMBL" id="EJK55595.1"/>
    </source>
</evidence>
<evidence type="ECO:0000256" key="1">
    <source>
        <dbReference type="SAM" id="MobiDB-lite"/>
    </source>
</evidence>
<gene>
    <name evidence="2" type="ORF">THAOC_24662</name>
</gene>
<keyword evidence="3" id="KW-1185">Reference proteome</keyword>
<comment type="caution">
    <text evidence="2">The sequence shown here is derived from an EMBL/GenBank/DDBJ whole genome shotgun (WGS) entry which is preliminary data.</text>
</comment>
<feature type="region of interest" description="Disordered" evidence="1">
    <location>
        <begin position="228"/>
        <end position="247"/>
    </location>
</feature>
<proteinExistence type="predicted"/>
<reference evidence="2 3" key="1">
    <citation type="journal article" date="2012" name="Genome Biol.">
        <title>Genome and low-iron response of an oceanic diatom adapted to chronic iron limitation.</title>
        <authorList>
            <person name="Lommer M."/>
            <person name="Specht M."/>
            <person name="Roy A.S."/>
            <person name="Kraemer L."/>
            <person name="Andreson R."/>
            <person name="Gutowska M.A."/>
            <person name="Wolf J."/>
            <person name="Bergner S.V."/>
            <person name="Schilhabel M.B."/>
            <person name="Klostermeier U.C."/>
            <person name="Beiko R.G."/>
            <person name="Rosenstiel P."/>
            <person name="Hippler M."/>
            <person name="Laroche J."/>
        </authorList>
    </citation>
    <scope>NUCLEOTIDE SEQUENCE [LARGE SCALE GENOMIC DNA]</scope>
    <source>
        <strain evidence="2 3">CCMP1005</strain>
    </source>
</reference>
<name>K0RRC7_THAOC</name>
<feature type="compositionally biased region" description="Low complexity" evidence="1">
    <location>
        <begin position="70"/>
        <end position="86"/>
    </location>
</feature>
<dbReference type="AlphaFoldDB" id="K0RRC7"/>
<protein>
    <submittedName>
        <fullName evidence="2">Uncharacterized protein</fullName>
    </submittedName>
</protein>
<organism evidence="2 3">
    <name type="scientific">Thalassiosira oceanica</name>
    <name type="common">Marine diatom</name>
    <dbReference type="NCBI Taxonomy" id="159749"/>
    <lineage>
        <taxon>Eukaryota</taxon>
        <taxon>Sar</taxon>
        <taxon>Stramenopiles</taxon>
        <taxon>Ochrophyta</taxon>
        <taxon>Bacillariophyta</taxon>
        <taxon>Coscinodiscophyceae</taxon>
        <taxon>Thalassiosirophycidae</taxon>
        <taxon>Thalassiosirales</taxon>
        <taxon>Thalassiosiraceae</taxon>
        <taxon>Thalassiosira</taxon>
    </lineage>
</organism>
<dbReference type="EMBL" id="AGNL01033711">
    <property type="protein sequence ID" value="EJK55595.1"/>
    <property type="molecule type" value="Genomic_DNA"/>
</dbReference>
<dbReference type="Proteomes" id="UP000266841">
    <property type="component" value="Unassembled WGS sequence"/>
</dbReference>
<feature type="region of interest" description="Disordered" evidence="1">
    <location>
        <begin position="1"/>
        <end position="155"/>
    </location>
</feature>
<feature type="non-terminal residue" evidence="2">
    <location>
        <position position="1"/>
    </location>
</feature>
<accession>K0RRC7</accession>